<dbReference type="Gene3D" id="1.25.40.10">
    <property type="entry name" value="Tetratricopeptide repeat domain"/>
    <property type="match status" value="1"/>
</dbReference>
<dbReference type="Gene3D" id="3.40.50.300">
    <property type="entry name" value="P-loop containing nucleotide triphosphate hydrolases"/>
    <property type="match status" value="1"/>
</dbReference>
<dbReference type="InterPro" id="IPR003593">
    <property type="entry name" value="AAA+_ATPase"/>
</dbReference>
<evidence type="ECO:0000256" key="1">
    <source>
        <dbReference type="ARBA" id="ARBA00004496"/>
    </source>
</evidence>
<comment type="subcellular location">
    <subcellularLocation>
        <location evidence="1">Cytoplasm</location>
    </subcellularLocation>
</comment>
<dbReference type="InterPro" id="IPR050773">
    <property type="entry name" value="CbxX/CfxQ_RuBisCO_ESX"/>
</dbReference>
<reference evidence="7 8" key="1">
    <citation type="submission" date="2015-07" db="EMBL/GenBank/DDBJ databases">
        <title>A draft genome sequence of Mycobacterium wolinskyi.</title>
        <authorList>
            <person name="de Man T.J."/>
            <person name="Perry K.A."/>
            <person name="Coulliette A.D."/>
            <person name="Jensen B."/>
            <person name="Toney N.C."/>
            <person name="Limbago B.M."/>
            <person name="Noble-Wang J."/>
        </authorList>
    </citation>
    <scope>NUCLEOTIDE SEQUENCE [LARGE SCALE GENOMIC DNA]</scope>
    <source>
        <strain evidence="7 8">CDC_01</strain>
    </source>
</reference>
<comment type="caution">
    <text evidence="7">The sequence shown here is derived from an EMBL/GenBank/DDBJ whole genome shotgun (WGS) entry which is preliminary data.</text>
</comment>
<dbReference type="SUPFAM" id="SSF52540">
    <property type="entry name" value="P-loop containing nucleoside triphosphate hydrolases"/>
    <property type="match status" value="1"/>
</dbReference>
<evidence type="ECO:0000256" key="2">
    <source>
        <dbReference type="ARBA" id="ARBA00010378"/>
    </source>
</evidence>
<dbReference type="PATRIC" id="fig|59750.3.peg.5755"/>
<dbReference type="InterPro" id="IPR003959">
    <property type="entry name" value="ATPase_AAA_core"/>
</dbReference>
<dbReference type="RefSeq" id="WP_067859665.1">
    <property type="nucleotide sequence ID" value="NZ_LGTW01000041.1"/>
</dbReference>
<evidence type="ECO:0000256" key="3">
    <source>
        <dbReference type="ARBA" id="ARBA00022490"/>
    </source>
</evidence>
<dbReference type="SUPFAM" id="SSF48452">
    <property type="entry name" value="TPR-like"/>
    <property type="match status" value="1"/>
</dbReference>
<dbReference type="GO" id="GO:0005737">
    <property type="term" value="C:cytoplasm"/>
    <property type="evidence" value="ECO:0007669"/>
    <property type="project" value="UniProtKB-SubCell"/>
</dbReference>
<dbReference type="Proteomes" id="UP000070612">
    <property type="component" value="Unassembled WGS sequence"/>
</dbReference>
<proteinExistence type="inferred from homology"/>
<accession>A0A132PB69</accession>
<dbReference type="FunFam" id="3.40.50.300:FF:000216">
    <property type="entry name" value="Type VII secretion ATPase EccA"/>
    <property type="match status" value="1"/>
</dbReference>
<dbReference type="AlphaFoldDB" id="A0A132PB69"/>
<dbReference type="InterPro" id="IPR027417">
    <property type="entry name" value="P-loop_NTPase"/>
</dbReference>
<name>A0A132PB69_9MYCO</name>
<dbReference type="PRINTS" id="PR00819">
    <property type="entry name" value="CBXCFQXSUPER"/>
</dbReference>
<sequence>MNAREYLDQGIAALGLLGGQPDLPAALNAFERATEADPGMCDAWMGRAAAGDVSVPTLRTALHTSSTLHRETRRIGLDDRALCPVVPSPAGYLDLYPTTPVGLALAHALALISAGDYDSAEKALDDIDLTAEPRQTVVHTFVGTTLHFVTRRWTDVVAWGSRPRDERPSVLDDAIALLVGIAHTSLGQFESALAVLAPLTEAADDRSIPAIIADAHFYQGLCHRSRNDETAARNHFQTARIDGQLLPGAQQALRDQTYGPIVTTAEAIAARVDRWNPDSGPSQADLKRKQQQQAAETILAEAEADLMNLVGLRNVKSHVLELRNIQRYDQIMVQRGIDTTDSQGSLHMVLTGPPGTAKTSIARIMCRMYFGLGILDDPGFIEVKRQDLVGAHIGATEEKTSRILNDALGRALFIDEAPTLFKEDLERDFGRIALDTIMTFAEDHRRDTIIFLAGYAQPMKYMMSANPGLRGRFPHRLEFDSYSPAELVEIADVFARSSKVTLADDAREYFGRIAAWLCATPASAGGFTDPDTAGFTLADIANNGRFVRNVLDRATGKMKHRLIEDPTIDLATADLDAIRTVTLDDMRIAVSTVVDAAEIALPSSLPTM</sequence>
<keyword evidence="5" id="KW-0067">ATP-binding</keyword>
<dbReference type="InterPro" id="IPR049078">
    <property type="entry name" value="T7SS_EccA1-like_N"/>
</dbReference>
<comment type="similarity">
    <text evidence="2">Belongs to the CbxX/CfxQ family.</text>
</comment>
<evidence type="ECO:0000256" key="5">
    <source>
        <dbReference type="ARBA" id="ARBA00022840"/>
    </source>
</evidence>
<dbReference type="CDD" id="cd00009">
    <property type="entry name" value="AAA"/>
    <property type="match status" value="1"/>
</dbReference>
<organism evidence="7 8">
    <name type="scientific">Mycolicibacterium wolinskyi</name>
    <dbReference type="NCBI Taxonomy" id="59750"/>
    <lineage>
        <taxon>Bacteria</taxon>
        <taxon>Bacillati</taxon>
        <taxon>Actinomycetota</taxon>
        <taxon>Actinomycetes</taxon>
        <taxon>Mycobacteriales</taxon>
        <taxon>Mycobacteriaceae</taxon>
        <taxon>Mycolicibacterium</taxon>
    </lineage>
</organism>
<dbReference type="EMBL" id="LGTW01000041">
    <property type="protein sequence ID" value="KWX19573.1"/>
    <property type="molecule type" value="Genomic_DNA"/>
</dbReference>
<dbReference type="Pfam" id="PF00004">
    <property type="entry name" value="AAA"/>
    <property type="match status" value="1"/>
</dbReference>
<keyword evidence="8" id="KW-1185">Reference proteome</keyword>
<feature type="domain" description="AAA+ ATPase" evidence="6">
    <location>
        <begin position="344"/>
        <end position="483"/>
    </location>
</feature>
<evidence type="ECO:0000259" key="6">
    <source>
        <dbReference type="SMART" id="SM00382"/>
    </source>
</evidence>
<evidence type="ECO:0000313" key="7">
    <source>
        <dbReference type="EMBL" id="KWX19573.1"/>
    </source>
</evidence>
<dbReference type="PANTHER" id="PTHR43392">
    <property type="entry name" value="AAA-TYPE ATPASE FAMILY PROTEIN / ANKYRIN REPEAT FAMILY PROTEIN"/>
    <property type="match status" value="1"/>
</dbReference>
<gene>
    <name evidence="7" type="ORF">AFM11_35135</name>
</gene>
<protein>
    <submittedName>
        <fullName evidence="7">ATPase</fullName>
    </submittedName>
</protein>
<dbReference type="PANTHER" id="PTHR43392:SF2">
    <property type="entry name" value="AAA-TYPE ATPASE FAMILY PROTEIN _ ANKYRIN REPEAT FAMILY PROTEIN"/>
    <property type="match status" value="1"/>
</dbReference>
<dbReference type="GO" id="GO:0016887">
    <property type="term" value="F:ATP hydrolysis activity"/>
    <property type="evidence" value="ECO:0007669"/>
    <property type="project" value="InterPro"/>
</dbReference>
<evidence type="ECO:0000256" key="4">
    <source>
        <dbReference type="ARBA" id="ARBA00022741"/>
    </source>
</evidence>
<dbReference type="Gene3D" id="1.10.8.60">
    <property type="match status" value="1"/>
</dbReference>
<keyword evidence="3" id="KW-0963">Cytoplasm</keyword>
<dbReference type="Pfam" id="PF21545">
    <property type="entry name" value="T7SS_EccA1_N"/>
    <property type="match status" value="1"/>
</dbReference>
<dbReference type="InterPro" id="IPR000641">
    <property type="entry name" value="CbxX/CfxQ"/>
</dbReference>
<keyword evidence="4" id="KW-0547">Nucleotide-binding</keyword>
<dbReference type="SMART" id="SM00382">
    <property type="entry name" value="AAA"/>
    <property type="match status" value="1"/>
</dbReference>
<dbReference type="GO" id="GO:0005524">
    <property type="term" value="F:ATP binding"/>
    <property type="evidence" value="ECO:0007669"/>
    <property type="project" value="UniProtKB-KW"/>
</dbReference>
<dbReference type="InterPro" id="IPR011990">
    <property type="entry name" value="TPR-like_helical_dom_sf"/>
</dbReference>
<evidence type="ECO:0000313" key="8">
    <source>
        <dbReference type="Proteomes" id="UP000070612"/>
    </source>
</evidence>